<dbReference type="Proteomes" id="UP000281553">
    <property type="component" value="Unassembled WGS sequence"/>
</dbReference>
<name>A0A3P7M2I7_DIBLA</name>
<sequence>MKNIVTLPTDKGRSTVLMDQTEYTAKLQGLLRDENAYQLSGAGEFKKHMNSVNKSINNLKKSGAIKGGEALTAKATDATMVRFYGLLKVHKPGVPLRPIVSLCGTPTLGLSKMLYQRFRFLTEDSESTVKSAEQFLRNIGHLSVKKTYDRAPERIVFYSELSGSCRNPSSEMVKQN</sequence>
<organism evidence="1 2">
    <name type="scientific">Dibothriocephalus latus</name>
    <name type="common">Fish tapeworm</name>
    <name type="synonym">Diphyllobothrium latum</name>
    <dbReference type="NCBI Taxonomy" id="60516"/>
    <lineage>
        <taxon>Eukaryota</taxon>
        <taxon>Metazoa</taxon>
        <taxon>Spiralia</taxon>
        <taxon>Lophotrochozoa</taxon>
        <taxon>Platyhelminthes</taxon>
        <taxon>Cestoda</taxon>
        <taxon>Eucestoda</taxon>
        <taxon>Diphyllobothriidea</taxon>
        <taxon>Diphyllobothriidae</taxon>
        <taxon>Dibothriocephalus</taxon>
    </lineage>
</organism>
<proteinExistence type="predicted"/>
<keyword evidence="2" id="KW-1185">Reference proteome</keyword>
<dbReference type="OrthoDB" id="10029313at2759"/>
<protein>
    <submittedName>
        <fullName evidence="1">Uncharacterized protein</fullName>
    </submittedName>
</protein>
<evidence type="ECO:0000313" key="2">
    <source>
        <dbReference type="Proteomes" id="UP000281553"/>
    </source>
</evidence>
<dbReference type="AlphaFoldDB" id="A0A3P7M2I7"/>
<reference evidence="1 2" key="1">
    <citation type="submission" date="2018-11" db="EMBL/GenBank/DDBJ databases">
        <authorList>
            <consortium name="Pathogen Informatics"/>
        </authorList>
    </citation>
    <scope>NUCLEOTIDE SEQUENCE [LARGE SCALE GENOMIC DNA]</scope>
</reference>
<dbReference type="EMBL" id="UYRU01068854">
    <property type="protein sequence ID" value="VDN18077.1"/>
    <property type="molecule type" value="Genomic_DNA"/>
</dbReference>
<gene>
    <name evidence="1" type="ORF">DILT_LOCUS13093</name>
</gene>
<accession>A0A3P7M2I7</accession>
<evidence type="ECO:0000313" key="1">
    <source>
        <dbReference type="EMBL" id="VDN18077.1"/>
    </source>
</evidence>